<evidence type="ECO:0000256" key="13">
    <source>
        <dbReference type="ARBA" id="ARBA00023054"/>
    </source>
</evidence>
<evidence type="ECO:0000256" key="3">
    <source>
        <dbReference type="ARBA" id="ARBA00008874"/>
    </source>
</evidence>
<dbReference type="GO" id="GO:0005737">
    <property type="term" value="C:cytoplasm"/>
    <property type="evidence" value="ECO:0007669"/>
    <property type="project" value="UniProtKB-SubCell"/>
</dbReference>
<dbReference type="GO" id="GO:0051493">
    <property type="term" value="P:regulation of cytoskeleton organization"/>
    <property type="evidence" value="ECO:0007669"/>
    <property type="project" value="TreeGrafter"/>
</dbReference>
<keyword evidence="14" id="KW-0472">Membrane</keyword>
<accession>A0A7J5XSB2</accession>
<keyword evidence="13" id="KW-0175">Coiled coil</keyword>
<comment type="caution">
    <text evidence="17">The sequence shown here is derived from an EMBL/GenBank/DDBJ whole genome shotgun (WGS) entry which is preliminary data.</text>
</comment>
<evidence type="ECO:0000256" key="12">
    <source>
        <dbReference type="ARBA" id="ARBA00022840"/>
    </source>
</evidence>
<keyword evidence="7" id="KW-0723">Serine/threonine-protein kinase</keyword>
<evidence type="ECO:0000256" key="9">
    <source>
        <dbReference type="ARBA" id="ARBA00022741"/>
    </source>
</evidence>
<organism evidence="17 18">
    <name type="scientific">Dissostichus mawsoni</name>
    <name type="common">Antarctic cod</name>
    <dbReference type="NCBI Taxonomy" id="36200"/>
    <lineage>
        <taxon>Eukaryota</taxon>
        <taxon>Metazoa</taxon>
        <taxon>Chordata</taxon>
        <taxon>Craniata</taxon>
        <taxon>Vertebrata</taxon>
        <taxon>Euteleostomi</taxon>
        <taxon>Actinopterygii</taxon>
        <taxon>Neopterygii</taxon>
        <taxon>Teleostei</taxon>
        <taxon>Neoteleostei</taxon>
        <taxon>Acanthomorphata</taxon>
        <taxon>Eupercaria</taxon>
        <taxon>Perciformes</taxon>
        <taxon>Notothenioidei</taxon>
        <taxon>Nototheniidae</taxon>
        <taxon>Dissostichus</taxon>
    </lineage>
</organism>
<evidence type="ECO:0000256" key="15">
    <source>
        <dbReference type="ARBA" id="ARBA00047899"/>
    </source>
</evidence>
<comment type="catalytic activity">
    <reaction evidence="15">
        <text>L-threonyl-[protein] + ATP = O-phospho-L-threonyl-[protein] + ADP + H(+)</text>
        <dbReference type="Rhea" id="RHEA:46608"/>
        <dbReference type="Rhea" id="RHEA-COMP:11060"/>
        <dbReference type="Rhea" id="RHEA-COMP:11605"/>
        <dbReference type="ChEBI" id="CHEBI:15378"/>
        <dbReference type="ChEBI" id="CHEBI:30013"/>
        <dbReference type="ChEBI" id="CHEBI:30616"/>
        <dbReference type="ChEBI" id="CHEBI:61977"/>
        <dbReference type="ChEBI" id="CHEBI:456216"/>
        <dbReference type="EC" id="2.7.11.1"/>
    </reaction>
</comment>
<keyword evidence="9" id="KW-0547">Nucleotide-binding</keyword>
<evidence type="ECO:0000256" key="2">
    <source>
        <dbReference type="ARBA" id="ARBA00004496"/>
    </source>
</evidence>
<keyword evidence="8" id="KW-0808">Transferase</keyword>
<evidence type="ECO:0000256" key="4">
    <source>
        <dbReference type="ARBA" id="ARBA00012513"/>
    </source>
</evidence>
<keyword evidence="18" id="KW-1185">Reference proteome</keyword>
<reference evidence="17 18" key="1">
    <citation type="submission" date="2020-03" db="EMBL/GenBank/DDBJ databases">
        <title>Dissostichus mawsoni Genome sequencing and assembly.</title>
        <authorList>
            <person name="Park H."/>
        </authorList>
    </citation>
    <scope>NUCLEOTIDE SEQUENCE [LARGE SCALE GENOMIC DNA]</scope>
    <source>
        <strain evidence="17">DM0001</strain>
        <tissue evidence="17">Muscle</tissue>
    </source>
</reference>
<dbReference type="GO" id="GO:0004674">
    <property type="term" value="F:protein serine/threonine kinase activity"/>
    <property type="evidence" value="ECO:0007669"/>
    <property type="project" value="UniProtKB-KW"/>
</dbReference>
<keyword evidence="12" id="KW-0067">ATP-binding</keyword>
<dbReference type="GO" id="GO:0005886">
    <property type="term" value="C:plasma membrane"/>
    <property type="evidence" value="ECO:0007669"/>
    <property type="project" value="UniProtKB-SubCell"/>
</dbReference>
<keyword evidence="10" id="KW-0227">DNA damage</keyword>
<comment type="catalytic activity">
    <reaction evidence="16">
        <text>L-seryl-[protein] + ATP = O-phospho-L-seryl-[protein] + ADP + H(+)</text>
        <dbReference type="Rhea" id="RHEA:17989"/>
        <dbReference type="Rhea" id="RHEA-COMP:9863"/>
        <dbReference type="Rhea" id="RHEA-COMP:11604"/>
        <dbReference type="ChEBI" id="CHEBI:15378"/>
        <dbReference type="ChEBI" id="CHEBI:29999"/>
        <dbReference type="ChEBI" id="CHEBI:30616"/>
        <dbReference type="ChEBI" id="CHEBI:83421"/>
        <dbReference type="ChEBI" id="CHEBI:456216"/>
        <dbReference type="EC" id="2.7.11.1"/>
    </reaction>
</comment>
<dbReference type="PANTHER" id="PTHR47167">
    <property type="entry name" value="SERINE/THREONINE-PROTEIN KINASE TAO1-LIKE PROTEIN"/>
    <property type="match status" value="1"/>
</dbReference>
<dbReference type="Gene3D" id="3.30.200.20">
    <property type="entry name" value="Phosphorylase Kinase, domain 1"/>
    <property type="match status" value="1"/>
</dbReference>
<dbReference type="PANTHER" id="PTHR47167:SF10">
    <property type="entry name" value="SERINE_THREONINE-PROTEIN KINASE TAO3"/>
    <property type="match status" value="1"/>
</dbReference>
<evidence type="ECO:0000256" key="1">
    <source>
        <dbReference type="ARBA" id="ARBA00004202"/>
    </source>
</evidence>
<comment type="subcellular location">
    <subcellularLocation>
        <location evidence="1">Cell membrane</location>
        <topology evidence="1">Peripheral membrane protein</topology>
    </subcellularLocation>
    <subcellularLocation>
        <location evidence="2">Cytoplasm</location>
    </subcellularLocation>
</comment>
<dbReference type="GO" id="GO:0005524">
    <property type="term" value="F:ATP binding"/>
    <property type="evidence" value="ECO:0007669"/>
    <property type="project" value="UniProtKB-KW"/>
</dbReference>
<comment type="similarity">
    <text evidence="3">Belongs to the protein kinase superfamily. STE Ser/Thr protein kinase family. STE20 subfamily.</text>
</comment>
<name>A0A7J5XSB2_DISMA</name>
<dbReference type="GO" id="GO:0006974">
    <property type="term" value="P:DNA damage response"/>
    <property type="evidence" value="ECO:0007669"/>
    <property type="project" value="UniProtKB-KW"/>
</dbReference>
<protein>
    <recommendedName>
        <fullName evidence="4">non-specific serine/threonine protein kinase</fullName>
        <ecNumber evidence="4">2.7.11.1</ecNumber>
    </recommendedName>
</protein>
<evidence type="ECO:0000313" key="18">
    <source>
        <dbReference type="Proteomes" id="UP000518266"/>
    </source>
</evidence>
<evidence type="ECO:0000256" key="14">
    <source>
        <dbReference type="ARBA" id="ARBA00023136"/>
    </source>
</evidence>
<sequence>MPSSTRKGVPKDPELADLFFKDDPEDVFCDLHEIGHGSFGAVYFAPVCVLIRPDASAVLTDTLMLSALQHANW</sequence>
<evidence type="ECO:0000256" key="6">
    <source>
        <dbReference type="ARBA" id="ARBA00022490"/>
    </source>
</evidence>
<gene>
    <name evidence="17" type="ORF">F7725_018146</name>
</gene>
<evidence type="ECO:0000256" key="5">
    <source>
        <dbReference type="ARBA" id="ARBA00022475"/>
    </source>
</evidence>
<keyword evidence="6" id="KW-0963">Cytoplasm</keyword>
<dbReference type="AlphaFoldDB" id="A0A7J5XSB2"/>
<dbReference type="EMBL" id="JAAKFY010000021">
    <property type="protein sequence ID" value="KAF3839429.1"/>
    <property type="molecule type" value="Genomic_DNA"/>
</dbReference>
<dbReference type="InterPro" id="IPR051234">
    <property type="entry name" value="TAO_STE20_kinase"/>
</dbReference>
<evidence type="ECO:0000256" key="11">
    <source>
        <dbReference type="ARBA" id="ARBA00022777"/>
    </source>
</evidence>
<evidence type="ECO:0000313" key="17">
    <source>
        <dbReference type="EMBL" id="KAF3839429.1"/>
    </source>
</evidence>
<evidence type="ECO:0000256" key="7">
    <source>
        <dbReference type="ARBA" id="ARBA00022527"/>
    </source>
</evidence>
<evidence type="ECO:0000256" key="10">
    <source>
        <dbReference type="ARBA" id="ARBA00022763"/>
    </source>
</evidence>
<keyword evidence="5" id="KW-1003">Cell membrane</keyword>
<dbReference type="Proteomes" id="UP000518266">
    <property type="component" value="Unassembled WGS sequence"/>
</dbReference>
<keyword evidence="11" id="KW-0418">Kinase</keyword>
<dbReference type="EC" id="2.7.11.1" evidence="4"/>
<evidence type="ECO:0000256" key="8">
    <source>
        <dbReference type="ARBA" id="ARBA00022679"/>
    </source>
</evidence>
<evidence type="ECO:0000256" key="16">
    <source>
        <dbReference type="ARBA" id="ARBA00048679"/>
    </source>
</evidence>
<proteinExistence type="inferred from homology"/>
<dbReference type="OrthoDB" id="8834081at2759"/>